<dbReference type="EMBL" id="QNZL01000195">
    <property type="protein sequence ID" value="RTZ78616.1"/>
    <property type="molecule type" value="Genomic_DNA"/>
</dbReference>
<name>A0A432G4E1_9DELT</name>
<evidence type="ECO:0000313" key="3">
    <source>
        <dbReference type="Proteomes" id="UP000286801"/>
    </source>
</evidence>
<comment type="caution">
    <text evidence="2">The sequence shown here is derived from an EMBL/GenBank/DDBJ whole genome shotgun (WGS) entry which is preliminary data.</text>
</comment>
<feature type="non-terminal residue" evidence="2">
    <location>
        <position position="92"/>
    </location>
</feature>
<proteinExistence type="predicted"/>
<evidence type="ECO:0000313" key="2">
    <source>
        <dbReference type="EMBL" id="RTZ78616.1"/>
    </source>
</evidence>
<protein>
    <submittedName>
        <fullName evidence="2">1,4-alpha-glucan branching enzyme</fullName>
    </submittedName>
</protein>
<gene>
    <name evidence="2" type="ORF">DSY97_07135</name>
</gene>
<feature type="domain" description="1,4-alpha-glucan branching enzyme GlgB N-terminal" evidence="1">
    <location>
        <begin position="8"/>
        <end position="92"/>
    </location>
</feature>
<dbReference type="InterPro" id="IPR054169">
    <property type="entry name" value="GlgB_N"/>
</dbReference>
<reference evidence="2 3" key="1">
    <citation type="submission" date="2018-06" db="EMBL/GenBank/DDBJ databases">
        <title>Combined omics and stable isotope probing to characterize newly discovered Mariana Back-Arc vent microbial communities.</title>
        <authorList>
            <person name="Trembath-Reichert E."/>
            <person name="Huber J.A."/>
        </authorList>
    </citation>
    <scope>NUCLEOTIDE SEQUENCE [LARGE SCALE GENOMIC DNA]</scope>
    <source>
        <strain evidence="2">MAG 63_1</strain>
    </source>
</reference>
<sequence>MGELTLTKDTIKLLLDCDFHEPRSVLGFHEVRQRNKQQIWIVRVLEPDAEKVSLFWENETEAEATSLKRIHPEGLFELKIPPRPELKPYRLK</sequence>
<dbReference type="InterPro" id="IPR014756">
    <property type="entry name" value="Ig_E-set"/>
</dbReference>
<dbReference type="Pfam" id="PF22019">
    <property type="entry name" value="GlgB_N"/>
    <property type="match status" value="1"/>
</dbReference>
<dbReference type="Gene3D" id="2.60.40.10">
    <property type="entry name" value="Immunoglobulins"/>
    <property type="match status" value="1"/>
</dbReference>
<dbReference type="AlphaFoldDB" id="A0A432G4E1"/>
<organism evidence="2 3">
    <name type="scientific">SAR324 cluster bacterium</name>
    <dbReference type="NCBI Taxonomy" id="2024889"/>
    <lineage>
        <taxon>Bacteria</taxon>
        <taxon>Deltaproteobacteria</taxon>
        <taxon>SAR324 cluster</taxon>
    </lineage>
</organism>
<dbReference type="InterPro" id="IPR013783">
    <property type="entry name" value="Ig-like_fold"/>
</dbReference>
<evidence type="ECO:0000259" key="1">
    <source>
        <dbReference type="Pfam" id="PF22019"/>
    </source>
</evidence>
<dbReference type="SUPFAM" id="SSF81296">
    <property type="entry name" value="E set domains"/>
    <property type="match status" value="1"/>
</dbReference>
<accession>A0A432G4E1</accession>
<dbReference type="Proteomes" id="UP000286801">
    <property type="component" value="Unassembled WGS sequence"/>
</dbReference>